<name>A0AA38BYK5_TAXCH</name>
<evidence type="ECO:0000259" key="1">
    <source>
        <dbReference type="Pfam" id="PF17919"/>
    </source>
</evidence>
<feature type="non-terminal residue" evidence="2">
    <location>
        <position position="53"/>
    </location>
</feature>
<gene>
    <name evidence="2" type="ORF">KI387_044636</name>
</gene>
<dbReference type="SUPFAM" id="SSF56672">
    <property type="entry name" value="DNA/RNA polymerases"/>
    <property type="match status" value="1"/>
</dbReference>
<dbReference type="EMBL" id="JAHRHJ020003813">
    <property type="protein sequence ID" value="KAH9291065.1"/>
    <property type="molecule type" value="Genomic_DNA"/>
</dbReference>
<dbReference type="InterPro" id="IPR043502">
    <property type="entry name" value="DNA/RNA_pol_sf"/>
</dbReference>
<sequence length="53" mass="5987">AHEAFEKLKEDLVSSPVLKNPNWNKSFIVYTNVSDAALRSTLSQKDENGNDHQ</sequence>
<comment type="caution">
    <text evidence="2">The sequence shown here is derived from an EMBL/GenBank/DDBJ whole genome shotgun (WGS) entry which is preliminary data.</text>
</comment>
<organism evidence="2 3">
    <name type="scientific">Taxus chinensis</name>
    <name type="common">Chinese yew</name>
    <name type="synonym">Taxus wallichiana var. chinensis</name>
    <dbReference type="NCBI Taxonomy" id="29808"/>
    <lineage>
        <taxon>Eukaryota</taxon>
        <taxon>Viridiplantae</taxon>
        <taxon>Streptophyta</taxon>
        <taxon>Embryophyta</taxon>
        <taxon>Tracheophyta</taxon>
        <taxon>Spermatophyta</taxon>
        <taxon>Pinopsida</taxon>
        <taxon>Pinidae</taxon>
        <taxon>Conifers II</taxon>
        <taxon>Cupressales</taxon>
        <taxon>Taxaceae</taxon>
        <taxon>Taxus</taxon>
    </lineage>
</organism>
<protein>
    <recommendedName>
        <fullName evidence="1">Reverse transcriptase/retrotransposon-derived protein RNase H-like domain-containing protein</fullName>
    </recommendedName>
</protein>
<accession>A0AA38BYK5</accession>
<dbReference type="Proteomes" id="UP000824469">
    <property type="component" value="Unassembled WGS sequence"/>
</dbReference>
<feature type="domain" description="Reverse transcriptase/retrotransposon-derived protein RNase H-like" evidence="1">
    <location>
        <begin position="2"/>
        <end position="51"/>
    </location>
</feature>
<proteinExistence type="predicted"/>
<dbReference type="InterPro" id="IPR041577">
    <property type="entry name" value="RT_RNaseH_2"/>
</dbReference>
<dbReference type="Pfam" id="PF17919">
    <property type="entry name" value="RT_RNaseH_2"/>
    <property type="match status" value="1"/>
</dbReference>
<reference evidence="2 3" key="1">
    <citation type="journal article" date="2021" name="Nat. Plants">
        <title>The Taxus genome provides insights into paclitaxel biosynthesis.</title>
        <authorList>
            <person name="Xiong X."/>
            <person name="Gou J."/>
            <person name="Liao Q."/>
            <person name="Li Y."/>
            <person name="Zhou Q."/>
            <person name="Bi G."/>
            <person name="Li C."/>
            <person name="Du R."/>
            <person name="Wang X."/>
            <person name="Sun T."/>
            <person name="Guo L."/>
            <person name="Liang H."/>
            <person name="Lu P."/>
            <person name="Wu Y."/>
            <person name="Zhang Z."/>
            <person name="Ro D.K."/>
            <person name="Shang Y."/>
            <person name="Huang S."/>
            <person name="Yan J."/>
        </authorList>
    </citation>
    <scope>NUCLEOTIDE SEQUENCE [LARGE SCALE GENOMIC DNA]</scope>
    <source>
        <strain evidence="2">Ta-2019</strain>
    </source>
</reference>
<evidence type="ECO:0000313" key="3">
    <source>
        <dbReference type="Proteomes" id="UP000824469"/>
    </source>
</evidence>
<feature type="non-terminal residue" evidence="2">
    <location>
        <position position="1"/>
    </location>
</feature>
<evidence type="ECO:0000313" key="2">
    <source>
        <dbReference type="EMBL" id="KAH9291065.1"/>
    </source>
</evidence>
<keyword evidence="3" id="KW-1185">Reference proteome</keyword>
<dbReference type="AlphaFoldDB" id="A0AA38BYK5"/>